<dbReference type="EMBL" id="CP002360">
    <property type="protein sequence ID" value="AEE95272.1"/>
    <property type="molecule type" value="Genomic_DNA"/>
</dbReference>
<proteinExistence type="predicted"/>
<sequence length="284" mass="31606">MRKAVIFNKTLLIAILAVFAVSILIGYGTGIGSSKADDEKNIPNQIYITPDKNAVESNPTVPYYQKYFSELDKYESNPWALSELQIVGLMYDMSYVLPDMPDALVKSLVDKLTDLIERSSAFTSGESIDACAGQKEILSVLARWENKDLSQMYNDRSFLLNGIASSTLQEYGVGKESADNQTSTKTISQSAQDCSTIISAIYAFLGVDGNMDYKEFKNLIQLKKESVDASVGYSLELNDIIEILDKYGKSGCDKKYKDSVTSPLLEIAQRLQFLIDYPPGFYKQ</sequence>
<gene>
    <name evidence="1" type="ordered locus">Mahau_0049</name>
</gene>
<protein>
    <submittedName>
        <fullName evidence="1">Uncharacterized protein</fullName>
    </submittedName>
</protein>
<reference evidence="1 2" key="2">
    <citation type="journal article" date="2011" name="Stand. Genomic Sci.">
        <title>Complete genome sequence of Mahella australiensis type strain (50-1 BON).</title>
        <authorList>
            <person name="Sikorski J."/>
            <person name="Teshima H."/>
            <person name="Nolan M."/>
            <person name="Lucas S."/>
            <person name="Hammon N."/>
            <person name="Deshpande S."/>
            <person name="Cheng J.F."/>
            <person name="Pitluck S."/>
            <person name="Liolios K."/>
            <person name="Pagani I."/>
            <person name="Ivanova N."/>
            <person name="Huntemann M."/>
            <person name="Mavromatis K."/>
            <person name="Ovchinikova G."/>
            <person name="Pati A."/>
            <person name="Tapia R."/>
            <person name="Han C."/>
            <person name="Goodwin L."/>
            <person name="Chen A."/>
            <person name="Palaniappan K."/>
            <person name="Land M."/>
            <person name="Hauser L."/>
            <person name="Ngatchou-Djao O.D."/>
            <person name="Rohde M."/>
            <person name="Pukall R."/>
            <person name="Spring S."/>
            <person name="Abt B."/>
            <person name="Goker M."/>
            <person name="Detter J.C."/>
            <person name="Woyke T."/>
            <person name="Bristow J."/>
            <person name="Markowitz V."/>
            <person name="Hugenholtz P."/>
            <person name="Eisen J.A."/>
            <person name="Kyrpides N.C."/>
            <person name="Klenk H.P."/>
            <person name="Lapidus A."/>
        </authorList>
    </citation>
    <scope>NUCLEOTIDE SEQUENCE [LARGE SCALE GENOMIC DNA]</scope>
    <source>
        <strain evidence="2">DSM 15567 / CIP 107919 / 50-1 BON</strain>
    </source>
</reference>
<organism evidence="1 2">
    <name type="scientific">Mahella australiensis (strain DSM 15567 / CIP 107919 / 50-1 BON)</name>
    <dbReference type="NCBI Taxonomy" id="697281"/>
    <lineage>
        <taxon>Bacteria</taxon>
        <taxon>Bacillati</taxon>
        <taxon>Bacillota</taxon>
        <taxon>Clostridia</taxon>
        <taxon>Thermoanaerobacterales</taxon>
        <taxon>Thermoanaerobacterales Family IV. Incertae Sedis</taxon>
        <taxon>Mahella</taxon>
    </lineage>
</organism>
<keyword evidence="2" id="KW-1185">Reference proteome</keyword>
<dbReference type="RefSeq" id="WP_013779706.1">
    <property type="nucleotide sequence ID" value="NC_015520.1"/>
</dbReference>
<reference evidence="2" key="1">
    <citation type="submission" date="2010-11" db="EMBL/GenBank/DDBJ databases">
        <title>The complete genome of Mahella australiensis DSM 15567.</title>
        <authorList>
            <consortium name="US DOE Joint Genome Institute (JGI-PGF)"/>
            <person name="Lucas S."/>
            <person name="Copeland A."/>
            <person name="Lapidus A."/>
            <person name="Bruce D."/>
            <person name="Goodwin L."/>
            <person name="Pitluck S."/>
            <person name="Kyrpides N."/>
            <person name="Mavromatis K."/>
            <person name="Pagani I."/>
            <person name="Ivanova N."/>
            <person name="Teshima H."/>
            <person name="Brettin T."/>
            <person name="Detter J.C."/>
            <person name="Han C."/>
            <person name="Tapia R."/>
            <person name="Land M."/>
            <person name="Hauser L."/>
            <person name="Markowitz V."/>
            <person name="Cheng J.-F."/>
            <person name="Hugenholtz P."/>
            <person name="Woyke T."/>
            <person name="Wu D."/>
            <person name="Spring S."/>
            <person name="Pukall R."/>
            <person name="Steenblock K."/>
            <person name="Schneider S."/>
            <person name="Klenk H.-P."/>
            <person name="Eisen J.A."/>
        </authorList>
    </citation>
    <scope>NUCLEOTIDE SEQUENCE [LARGE SCALE GENOMIC DNA]</scope>
    <source>
        <strain evidence="2">DSM 15567 / CIP 107919 / 50-1 BON</strain>
    </source>
</reference>
<dbReference type="Proteomes" id="UP000008457">
    <property type="component" value="Chromosome"/>
</dbReference>
<evidence type="ECO:0000313" key="2">
    <source>
        <dbReference type="Proteomes" id="UP000008457"/>
    </source>
</evidence>
<dbReference type="HOGENOM" id="CLU_979355_0_0_9"/>
<evidence type="ECO:0000313" key="1">
    <source>
        <dbReference type="EMBL" id="AEE95272.1"/>
    </source>
</evidence>
<dbReference type="AlphaFoldDB" id="F3ZVC2"/>
<dbReference type="KEGG" id="mas:Mahau_0049"/>
<name>F3ZVC2_MAHA5</name>
<accession>F3ZVC2</accession>